<gene>
    <name evidence="2" type="ORF">WOLCODRAFT_140048</name>
</gene>
<feature type="compositionally biased region" description="Basic and acidic residues" evidence="1">
    <location>
        <begin position="50"/>
        <end position="60"/>
    </location>
</feature>
<dbReference type="Proteomes" id="UP000218811">
    <property type="component" value="Unassembled WGS sequence"/>
</dbReference>
<proteinExistence type="predicted"/>
<evidence type="ECO:0000313" key="3">
    <source>
        <dbReference type="Proteomes" id="UP000218811"/>
    </source>
</evidence>
<keyword evidence="3" id="KW-1185">Reference proteome</keyword>
<organism evidence="2 3">
    <name type="scientific">Wolfiporia cocos (strain MD-104)</name>
    <name type="common">Brown rot fungus</name>
    <dbReference type="NCBI Taxonomy" id="742152"/>
    <lineage>
        <taxon>Eukaryota</taxon>
        <taxon>Fungi</taxon>
        <taxon>Dikarya</taxon>
        <taxon>Basidiomycota</taxon>
        <taxon>Agaricomycotina</taxon>
        <taxon>Agaricomycetes</taxon>
        <taxon>Polyporales</taxon>
        <taxon>Phaeolaceae</taxon>
        <taxon>Wolfiporia</taxon>
    </lineage>
</organism>
<evidence type="ECO:0000313" key="2">
    <source>
        <dbReference type="EMBL" id="PCH35730.1"/>
    </source>
</evidence>
<dbReference type="OrthoDB" id="2943086at2759"/>
<dbReference type="EMBL" id="KB467854">
    <property type="protein sequence ID" value="PCH35730.1"/>
    <property type="molecule type" value="Genomic_DNA"/>
</dbReference>
<sequence length="230" mass="25670">MSRGPLYVLEPPNMSRYHTEHFSRGSKNSHKRKALPAFDYVPSSSSSNADTDRSRQRDADEAGSDEENTLSAFGDISLTADYESPVPSVAKPTLRPKKPRPGAPSKRHSYNLSVKEDKEDQGRLFSRSTLLTHLRTTSDIPMSPQEDMQLLIDALQKRRSALSAQRPAAVDLLWNPRKGSSLRAESSRTRHLRALEAQNAKVSIRSGELFRDDHNGNHVGTAPRIKKIDS</sequence>
<protein>
    <submittedName>
        <fullName evidence="2">Uncharacterized protein</fullName>
    </submittedName>
</protein>
<dbReference type="AlphaFoldDB" id="A0A2H3J0F3"/>
<feature type="region of interest" description="Disordered" evidence="1">
    <location>
        <begin position="84"/>
        <end position="121"/>
    </location>
</feature>
<evidence type="ECO:0000256" key="1">
    <source>
        <dbReference type="SAM" id="MobiDB-lite"/>
    </source>
</evidence>
<accession>A0A2H3J0F3</accession>
<feature type="region of interest" description="Disordered" evidence="1">
    <location>
        <begin position="1"/>
        <end position="71"/>
    </location>
</feature>
<feature type="compositionally biased region" description="Basic residues" evidence="1">
    <location>
        <begin position="94"/>
        <end position="109"/>
    </location>
</feature>
<reference evidence="2 3" key="1">
    <citation type="journal article" date="2012" name="Science">
        <title>The Paleozoic origin of enzymatic lignin decomposition reconstructed from 31 fungal genomes.</title>
        <authorList>
            <person name="Floudas D."/>
            <person name="Binder M."/>
            <person name="Riley R."/>
            <person name="Barry K."/>
            <person name="Blanchette R.A."/>
            <person name="Henrissat B."/>
            <person name="Martinez A.T."/>
            <person name="Otillar R."/>
            <person name="Spatafora J.W."/>
            <person name="Yadav J.S."/>
            <person name="Aerts A."/>
            <person name="Benoit I."/>
            <person name="Boyd A."/>
            <person name="Carlson A."/>
            <person name="Copeland A."/>
            <person name="Coutinho P.M."/>
            <person name="de Vries R.P."/>
            <person name="Ferreira P."/>
            <person name="Findley K."/>
            <person name="Foster B."/>
            <person name="Gaskell J."/>
            <person name="Glotzer D."/>
            <person name="Gorecki P."/>
            <person name="Heitman J."/>
            <person name="Hesse C."/>
            <person name="Hori C."/>
            <person name="Igarashi K."/>
            <person name="Jurgens J.A."/>
            <person name="Kallen N."/>
            <person name="Kersten P."/>
            <person name="Kohler A."/>
            <person name="Kuees U."/>
            <person name="Kumar T.K.A."/>
            <person name="Kuo A."/>
            <person name="LaButti K."/>
            <person name="Larrondo L.F."/>
            <person name="Lindquist E."/>
            <person name="Ling A."/>
            <person name="Lombard V."/>
            <person name="Lucas S."/>
            <person name="Lundell T."/>
            <person name="Martin R."/>
            <person name="McLaughlin D.J."/>
            <person name="Morgenstern I."/>
            <person name="Morin E."/>
            <person name="Murat C."/>
            <person name="Nagy L.G."/>
            <person name="Nolan M."/>
            <person name="Ohm R.A."/>
            <person name="Patyshakuliyeva A."/>
            <person name="Rokas A."/>
            <person name="Ruiz-Duenas F.J."/>
            <person name="Sabat G."/>
            <person name="Salamov A."/>
            <person name="Samejima M."/>
            <person name="Schmutz J."/>
            <person name="Slot J.C."/>
            <person name="St John F."/>
            <person name="Stenlid J."/>
            <person name="Sun H."/>
            <person name="Sun S."/>
            <person name="Syed K."/>
            <person name="Tsang A."/>
            <person name="Wiebenga A."/>
            <person name="Young D."/>
            <person name="Pisabarro A."/>
            <person name="Eastwood D.C."/>
            <person name="Martin F."/>
            <person name="Cullen D."/>
            <person name="Grigoriev I.V."/>
            <person name="Hibbett D.S."/>
        </authorList>
    </citation>
    <scope>NUCLEOTIDE SEQUENCE [LARGE SCALE GENOMIC DNA]</scope>
    <source>
        <strain evidence="2 3">MD-104</strain>
    </source>
</reference>
<name>A0A2H3J0F3_WOLCO</name>